<dbReference type="KEGG" id="nwl:NWFMUON74_21340"/>
<dbReference type="GO" id="GO:0020037">
    <property type="term" value="F:heme binding"/>
    <property type="evidence" value="ECO:0007669"/>
    <property type="project" value="InterPro"/>
</dbReference>
<keyword evidence="4" id="KW-0503">Monooxygenase</keyword>
<gene>
    <name evidence="5" type="ORF">NWFMUON74_21340</name>
</gene>
<protein>
    <recommendedName>
        <fullName evidence="7">Cytochrome P450</fullName>
    </recommendedName>
</protein>
<dbReference type="PRINTS" id="PR00463">
    <property type="entry name" value="EP450I"/>
</dbReference>
<comment type="similarity">
    <text evidence="2 4">Belongs to the cytochrome P450 family.</text>
</comment>
<dbReference type="PRINTS" id="PR00385">
    <property type="entry name" value="P450"/>
</dbReference>
<dbReference type="InterPro" id="IPR002401">
    <property type="entry name" value="Cyt_P450_E_grp-I"/>
</dbReference>
<proteinExistence type="inferred from homology"/>
<evidence type="ECO:0000256" key="4">
    <source>
        <dbReference type="RuleBase" id="RU000461"/>
    </source>
</evidence>
<evidence type="ECO:0000313" key="6">
    <source>
        <dbReference type="Proteomes" id="UP000516173"/>
    </source>
</evidence>
<evidence type="ECO:0000256" key="3">
    <source>
        <dbReference type="PIRSR" id="PIRSR602401-1"/>
    </source>
</evidence>
<evidence type="ECO:0000256" key="1">
    <source>
        <dbReference type="ARBA" id="ARBA00001971"/>
    </source>
</evidence>
<accession>A0A7G1KGD3</accession>
<evidence type="ECO:0000256" key="2">
    <source>
        <dbReference type="ARBA" id="ARBA00010617"/>
    </source>
</evidence>
<dbReference type="SUPFAM" id="SSF48264">
    <property type="entry name" value="Cytochrome P450"/>
    <property type="match status" value="1"/>
</dbReference>
<dbReference type="PANTHER" id="PTHR24305">
    <property type="entry name" value="CYTOCHROME P450"/>
    <property type="match status" value="1"/>
</dbReference>
<dbReference type="PANTHER" id="PTHR24305:SF166">
    <property type="entry name" value="CYTOCHROME P450 12A4, MITOCHONDRIAL-RELATED"/>
    <property type="match status" value="1"/>
</dbReference>
<organism evidence="5 6">
    <name type="scientific">Nocardia wallacei</name>
    <dbReference type="NCBI Taxonomy" id="480035"/>
    <lineage>
        <taxon>Bacteria</taxon>
        <taxon>Bacillati</taxon>
        <taxon>Actinomycetota</taxon>
        <taxon>Actinomycetes</taxon>
        <taxon>Mycobacteriales</taxon>
        <taxon>Nocardiaceae</taxon>
        <taxon>Nocardia</taxon>
    </lineage>
</organism>
<dbReference type="GO" id="GO:0016705">
    <property type="term" value="F:oxidoreductase activity, acting on paired donors, with incorporation or reduction of molecular oxygen"/>
    <property type="evidence" value="ECO:0007669"/>
    <property type="project" value="InterPro"/>
</dbReference>
<dbReference type="AlphaFoldDB" id="A0A7G1KGD3"/>
<name>A0A7G1KGD3_9NOCA</name>
<dbReference type="Pfam" id="PF00067">
    <property type="entry name" value="p450"/>
    <property type="match status" value="1"/>
</dbReference>
<comment type="cofactor">
    <cofactor evidence="1 3">
        <name>heme</name>
        <dbReference type="ChEBI" id="CHEBI:30413"/>
    </cofactor>
</comment>
<reference evidence="5 6" key="1">
    <citation type="submission" date="2020-08" db="EMBL/GenBank/DDBJ databases">
        <title>Genome Sequencing of Nocardia wallacei strain FMUON74 and assembly.</title>
        <authorList>
            <person name="Toyokawa M."/>
            <person name="Uesaka K."/>
        </authorList>
    </citation>
    <scope>NUCLEOTIDE SEQUENCE [LARGE SCALE GENOMIC DNA]</scope>
    <source>
        <strain evidence="5 6">FMUON74</strain>
    </source>
</reference>
<evidence type="ECO:0000313" key="5">
    <source>
        <dbReference type="EMBL" id="BCK54362.1"/>
    </source>
</evidence>
<dbReference type="InterPro" id="IPR001128">
    <property type="entry name" value="Cyt_P450"/>
</dbReference>
<keyword evidence="3 4" id="KW-0408">Iron</keyword>
<sequence length="444" mass="49596">MSVMTRRENAPGPKLPIDIRRYRVDAADLMLELHRRYGDIVRYRVGPQLVHQITDPELIGPILHDRDSFRRGKVYRGFDLFLGDGMLTADGENWRVRRRAGQPHFRTGRLAGAIPALTAAVRDLLARWEVRLAAGEPVDLVPEIMRLTLDAVSRSLFGRTLGEHGERVVALGPAVLSAMFPGSPEQLLPSWLPTPVRRRLRTAQGAFDAAAAEILARHRSDPSPDGLVGDLLRAQRADTGAALTRPQVAEELRTYLWTGYETTGCGLVWTLYEIARHPAVQDRLRAELRAVLAGRAPAAADLPRLGYLRQVVDEALRLHPPIPSFPREPVRPMIIGGYRIPAGSTVFLGSRVVHRDPRYWPDPEVFDPGRFAPDHPKPLPYTYFPFGGGPRRCIGAPLAELELAVGLAMIVQRFRLGLDPETTVREHFLISLRPRPGVRLTLRE</sequence>
<dbReference type="PROSITE" id="PS00086">
    <property type="entry name" value="CYTOCHROME_P450"/>
    <property type="match status" value="1"/>
</dbReference>
<dbReference type="Proteomes" id="UP000516173">
    <property type="component" value="Chromosome"/>
</dbReference>
<dbReference type="GO" id="GO:0005506">
    <property type="term" value="F:iron ion binding"/>
    <property type="evidence" value="ECO:0007669"/>
    <property type="project" value="InterPro"/>
</dbReference>
<dbReference type="GO" id="GO:0004497">
    <property type="term" value="F:monooxygenase activity"/>
    <property type="evidence" value="ECO:0007669"/>
    <property type="project" value="UniProtKB-KW"/>
</dbReference>
<keyword evidence="4" id="KW-0560">Oxidoreductase</keyword>
<evidence type="ECO:0008006" key="7">
    <source>
        <dbReference type="Google" id="ProtNLM"/>
    </source>
</evidence>
<keyword evidence="3 4" id="KW-0479">Metal-binding</keyword>
<dbReference type="InterPro" id="IPR017972">
    <property type="entry name" value="Cyt_P450_CS"/>
</dbReference>
<feature type="binding site" description="axial binding residue" evidence="3">
    <location>
        <position position="393"/>
    </location>
    <ligand>
        <name>heme</name>
        <dbReference type="ChEBI" id="CHEBI:30413"/>
    </ligand>
    <ligandPart>
        <name>Fe</name>
        <dbReference type="ChEBI" id="CHEBI:18248"/>
    </ligandPart>
</feature>
<dbReference type="InterPro" id="IPR050121">
    <property type="entry name" value="Cytochrome_P450_monoxygenase"/>
</dbReference>
<dbReference type="EMBL" id="AP023396">
    <property type="protein sequence ID" value="BCK54362.1"/>
    <property type="molecule type" value="Genomic_DNA"/>
</dbReference>
<keyword evidence="6" id="KW-1185">Reference proteome</keyword>
<dbReference type="Gene3D" id="1.10.630.10">
    <property type="entry name" value="Cytochrome P450"/>
    <property type="match status" value="1"/>
</dbReference>
<dbReference type="InterPro" id="IPR036396">
    <property type="entry name" value="Cyt_P450_sf"/>
</dbReference>
<keyword evidence="3 4" id="KW-0349">Heme</keyword>